<keyword evidence="3 7" id="KW-0479">Metal-binding</keyword>
<evidence type="ECO:0000259" key="9">
    <source>
        <dbReference type="Pfam" id="PF01432"/>
    </source>
</evidence>
<name>A0A1G9LM04_9ACTN</name>
<dbReference type="GO" id="GO:0046872">
    <property type="term" value="F:metal ion binding"/>
    <property type="evidence" value="ECO:0007669"/>
    <property type="project" value="UniProtKB-UniRule"/>
</dbReference>
<keyword evidence="4 7" id="KW-0378">Hydrolase</keyword>
<dbReference type="GO" id="GO:0004222">
    <property type="term" value="F:metalloendopeptidase activity"/>
    <property type="evidence" value="ECO:0007669"/>
    <property type="project" value="InterPro"/>
</dbReference>
<keyword evidence="5 7" id="KW-0862">Zinc</keyword>
<protein>
    <submittedName>
        <fullName evidence="10">Peptidyl-dipeptidase Dcp</fullName>
    </submittedName>
</protein>
<feature type="coiled-coil region" evidence="8">
    <location>
        <begin position="124"/>
        <end position="173"/>
    </location>
</feature>
<evidence type="ECO:0000256" key="3">
    <source>
        <dbReference type="ARBA" id="ARBA00022723"/>
    </source>
</evidence>
<sequence length="646" mass="71389">MTLPAFADYTAQRYRAEIDDAMRHQRDALAALRDDPAPATVANVLQAWEEARAPLNLVLSTFYTVRSSDATDEIDAVADAIAPVLAAHNDAIQLDRGLYDRLVSLRRRIDDGEVAADAQDDYHLDELLRDFERAGVALGDAEQERLRELNGRLAELSSQFQRLNREARNAATLKVDADELAGLSDAEVDALRVDGGYAIELVNTTQQPIAARLEDAGLRRRLLDASLDRGLGEFDTREVLVETARVRAERAALLGFRSHADLVAAEGTAKTTEAIESILVPLARAALDKARGEARELAEKYAELNPGAEFTAADWTFVEGALRKERFAFDESELDEYLTVERVVQAAYDAATDLYGITFRLREDLSGHVPDAQVYEIGDADGSPVGLFLMDLWARPTKNGGAWMTQLVEQSDLTGDLPVVTNNCNYRRAVPTVTWDEVITMFHEFGHALHGLFGKAKYASRSGTAVPRDFVEFPSQVNEHWAWQPGRVLPAEWLERLKSANEFGLGYAKAEALIAAVLDFVWHTTPLEDLPASAEQVANFEAAALDRHGLRDELVPPRYRTQYFAHIWGGGYAASYYGYTWAEVLDADAVAWFEEHGGGTRANGDHFRATLLGPGGGVDPMETYRAFRGRDPELQPLLDRLGLTLG</sequence>
<dbReference type="STRING" id="686624.SAMN04488242_2168"/>
<evidence type="ECO:0000313" key="11">
    <source>
        <dbReference type="Proteomes" id="UP000199475"/>
    </source>
</evidence>
<dbReference type="InterPro" id="IPR034005">
    <property type="entry name" value="M3A_DCP"/>
</dbReference>
<comment type="similarity">
    <text evidence="1 7">Belongs to the peptidase M3 family.</text>
</comment>
<evidence type="ECO:0000256" key="4">
    <source>
        <dbReference type="ARBA" id="ARBA00022801"/>
    </source>
</evidence>
<dbReference type="InterPro" id="IPR045090">
    <property type="entry name" value="Pept_M3A_M3B"/>
</dbReference>
<keyword evidence="11" id="KW-1185">Reference proteome</keyword>
<dbReference type="SUPFAM" id="SSF55486">
    <property type="entry name" value="Metalloproteases ('zincins'), catalytic domain"/>
    <property type="match status" value="1"/>
</dbReference>
<evidence type="ECO:0000256" key="8">
    <source>
        <dbReference type="SAM" id="Coils"/>
    </source>
</evidence>
<organism evidence="10 11">
    <name type="scientific">Tessaracoccus oleiagri</name>
    <dbReference type="NCBI Taxonomy" id="686624"/>
    <lineage>
        <taxon>Bacteria</taxon>
        <taxon>Bacillati</taxon>
        <taxon>Actinomycetota</taxon>
        <taxon>Actinomycetes</taxon>
        <taxon>Propionibacteriales</taxon>
        <taxon>Propionibacteriaceae</taxon>
        <taxon>Tessaracoccus</taxon>
    </lineage>
</organism>
<comment type="cofactor">
    <cofactor evidence="7">
        <name>Zn(2+)</name>
        <dbReference type="ChEBI" id="CHEBI:29105"/>
    </cofactor>
    <text evidence="7">Binds 1 zinc ion.</text>
</comment>
<proteinExistence type="inferred from homology"/>
<reference evidence="10 11" key="1">
    <citation type="submission" date="2016-10" db="EMBL/GenBank/DDBJ databases">
        <authorList>
            <person name="de Groot N.N."/>
        </authorList>
    </citation>
    <scope>NUCLEOTIDE SEQUENCE [LARGE SCALE GENOMIC DNA]</scope>
    <source>
        <strain evidence="10 11">CGMCC 1.9159</strain>
    </source>
</reference>
<dbReference type="Gene3D" id="3.40.390.10">
    <property type="entry name" value="Collagenase (Catalytic Domain)"/>
    <property type="match status" value="1"/>
</dbReference>
<evidence type="ECO:0000256" key="5">
    <source>
        <dbReference type="ARBA" id="ARBA00022833"/>
    </source>
</evidence>
<dbReference type="RefSeq" id="WP_093252005.1">
    <property type="nucleotide sequence ID" value="NZ_FNGP01000004.1"/>
</dbReference>
<dbReference type="OrthoDB" id="9773538at2"/>
<dbReference type="PANTHER" id="PTHR43660">
    <property type="entry name" value="DIPEPTIDYL CARBOXYPEPTIDASE"/>
    <property type="match status" value="1"/>
</dbReference>
<dbReference type="Gene3D" id="1.10.1370.10">
    <property type="entry name" value="Neurolysin, domain 3"/>
    <property type="match status" value="1"/>
</dbReference>
<keyword evidence="2 7" id="KW-0645">Protease</keyword>
<evidence type="ECO:0000256" key="7">
    <source>
        <dbReference type="RuleBase" id="RU003435"/>
    </source>
</evidence>
<gene>
    <name evidence="10" type="ORF">SAMN04488242_2168</name>
</gene>
<keyword evidence="6 7" id="KW-0482">Metalloprotease</keyword>
<evidence type="ECO:0000313" key="10">
    <source>
        <dbReference type="EMBL" id="SDL62906.1"/>
    </source>
</evidence>
<dbReference type="InterPro" id="IPR024077">
    <property type="entry name" value="Neurolysin/TOP_dom2"/>
</dbReference>
<dbReference type="InterPro" id="IPR024079">
    <property type="entry name" value="MetalloPept_cat_dom_sf"/>
</dbReference>
<dbReference type="GO" id="GO:0004180">
    <property type="term" value="F:carboxypeptidase activity"/>
    <property type="evidence" value="ECO:0007669"/>
    <property type="project" value="TreeGrafter"/>
</dbReference>
<evidence type="ECO:0000256" key="6">
    <source>
        <dbReference type="ARBA" id="ARBA00023049"/>
    </source>
</evidence>
<evidence type="ECO:0000256" key="1">
    <source>
        <dbReference type="ARBA" id="ARBA00006040"/>
    </source>
</evidence>
<dbReference type="Pfam" id="PF01432">
    <property type="entry name" value="Peptidase_M3"/>
    <property type="match status" value="1"/>
</dbReference>
<dbReference type="AlphaFoldDB" id="A0A1G9LM04"/>
<keyword evidence="8" id="KW-0175">Coiled coil</keyword>
<dbReference type="GO" id="GO:0005829">
    <property type="term" value="C:cytosol"/>
    <property type="evidence" value="ECO:0007669"/>
    <property type="project" value="TreeGrafter"/>
</dbReference>
<dbReference type="PANTHER" id="PTHR43660:SF1">
    <property type="entry name" value="DIPEPTIDYL CARBOXYPEPTIDASE"/>
    <property type="match status" value="1"/>
</dbReference>
<dbReference type="EMBL" id="FNGP01000004">
    <property type="protein sequence ID" value="SDL62906.1"/>
    <property type="molecule type" value="Genomic_DNA"/>
</dbReference>
<dbReference type="Proteomes" id="UP000199475">
    <property type="component" value="Unassembled WGS sequence"/>
</dbReference>
<evidence type="ECO:0000256" key="2">
    <source>
        <dbReference type="ARBA" id="ARBA00022670"/>
    </source>
</evidence>
<dbReference type="CDD" id="cd06456">
    <property type="entry name" value="M3A_DCP"/>
    <property type="match status" value="1"/>
</dbReference>
<accession>A0A1G9LM04</accession>
<dbReference type="InterPro" id="IPR001567">
    <property type="entry name" value="Pept_M3A_M3B_dom"/>
</dbReference>
<feature type="domain" description="Peptidase M3A/M3B catalytic" evidence="9">
    <location>
        <begin position="213"/>
        <end position="642"/>
    </location>
</feature>
<dbReference type="GO" id="GO:0006508">
    <property type="term" value="P:proteolysis"/>
    <property type="evidence" value="ECO:0007669"/>
    <property type="project" value="UniProtKB-KW"/>
</dbReference>